<keyword evidence="4" id="KW-0645">Protease</keyword>
<keyword evidence="10" id="KW-1015">Disulfide bond</keyword>
<feature type="chain" id="PRO_5045901260" evidence="13">
    <location>
        <begin position="19"/>
        <end position="458"/>
    </location>
</feature>
<dbReference type="InterPro" id="IPR036990">
    <property type="entry name" value="M14A-like_propep"/>
</dbReference>
<reference evidence="16" key="1">
    <citation type="submission" date="2025-08" db="UniProtKB">
        <authorList>
            <consortium name="RefSeq"/>
        </authorList>
    </citation>
    <scope>IDENTIFICATION</scope>
</reference>
<keyword evidence="15" id="KW-1185">Reference proteome</keyword>
<evidence type="ECO:0000256" key="3">
    <source>
        <dbReference type="ARBA" id="ARBA00022645"/>
    </source>
</evidence>
<dbReference type="PROSITE" id="PS52035">
    <property type="entry name" value="PEPTIDASE_M14"/>
    <property type="match status" value="1"/>
</dbReference>
<dbReference type="InterPro" id="IPR057247">
    <property type="entry name" value="CARBOXYPEPT_ZN_2"/>
</dbReference>
<evidence type="ECO:0000256" key="4">
    <source>
        <dbReference type="ARBA" id="ARBA00022670"/>
    </source>
</evidence>
<keyword evidence="3" id="KW-0121">Carboxypeptidase</keyword>
<feature type="domain" description="Peptidase M14" evidence="14">
    <location>
        <begin position="118"/>
        <end position="428"/>
    </location>
</feature>
<keyword evidence="12" id="KW-1133">Transmembrane helix</keyword>
<feature type="transmembrane region" description="Helical" evidence="12">
    <location>
        <begin position="439"/>
        <end position="457"/>
    </location>
</feature>
<evidence type="ECO:0000256" key="9">
    <source>
        <dbReference type="ARBA" id="ARBA00023049"/>
    </source>
</evidence>
<comment type="similarity">
    <text evidence="2 11">Belongs to the peptidase M14 family.</text>
</comment>
<dbReference type="SUPFAM" id="SSF54897">
    <property type="entry name" value="Protease propeptides/inhibitors"/>
    <property type="match status" value="1"/>
</dbReference>
<dbReference type="Gene3D" id="3.30.70.340">
    <property type="entry name" value="Metallocarboxypeptidase-like"/>
    <property type="match status" value="1"/>
</dbReference>
<evidence type="ECO:0000256" key="10">
    <source>
        <dbReference type="ARBA" id="ARBA00023157"/>
    </source>
</evidence>
<evidence type="ECO:0000259" key="14">
    <source>
        <dbReference type="PROSITE" id="PS52035"/>
    </source>
</evidence>
<dbReference type="GO" id="GO:0005615">
    <property type="term" value="C:extracellular space"/>
    <property type="evidence" value="ECO:0007669"/>
    <property type="project" value="TreeGrafter"/>
</dbReference>
<dbReference type="SUPFAM" id="SSF53187">
    <property type="entry name" value="Zn-dependent exopeptidases"/>
    <property type="match status" value="1"/>
</dbReference>
<keyword evidence="7" id="KW-0378">Hydrolase</keyword>
<evidence type="ECO:0000313" key="15">
    <source>
        <dbReference type="Proteomes" id="UP001652582"/>
    </source>
</evidence>
<evidence type="ECO:0000256" key="2">
    <source>
        <dbReference type="ARBA" id="ARBA00005988"/>
    </source>
</evidence>
<protein>
    <submittedName>
        <fullName evidence="16">Zinc carboxypeptidase-like</fullName>
    </submittedName>
</protein>
<dbReference type="OrthoDB" id="3626597at2759"/>
<dbReference type="InterPro" id="IPR000834">
    <property type="entry name" value="Peptidase_M14"/>
</dbReference>
<evidence type="ECO:0000256" key="1">
    <source>
        <dbReference type="ARBA" id="ARBA00001947"/>
    </source>
</evidence>
<feature type="signal peptide" evidence="13">
    <location>
        <begin position="1"/>
        <end position="18"/>
    </location>
</feature>
<evidence type="ECO:0000256" key="6">
    <source>
        <dbReference type="ARBA" id="ARBA00022729"/>
    </source>
</evidence>
<keyword evidence="8" id="KW-0862">Zinc</keyword>
<keyword evidence="6 13" id="KW-0732">Signal</keyword>
<dbReference type="Proteomes" id="UP001652582">
    <property type="component" value="Chromosome 21"/>
</dbReference>
<evidence type="ECO:0000256" key="12">
    <source>
        <dbReference type="SAM" id="Phobius"/>
    </source>
</evidence>
<dbReference type="PROSITE" id="PS00133">
    <property type="entry name" value="CARBOXYPEPT_ZN_2"/>
    <property type="match status" value="1"/>
</dbReference>
<keyword evidence="12" id="KW-0472">Membrane</keyword>
<evidence type="ECO:0000313" key="16">
    <source>
        <dbReference type="RefSeq" id="XP_023950749.2"/>
    </source>
</evidence>
<dbReference type="Pfam" id="PF02244">
    <property type="entry name" value="Propep_M14"/>
    <property type="match status" value="1"/>
</dbReference>
<dbReference type="Gene3D" id="3.40.630.10">
    <property type="entry name" value="Zn peptidases"/>
    <property type="match status" value="1"/>
</dbReference>
<name>A0A6J1NVK3_BICAN</name>
<dbReference type="GO" id="GO:0008270">
    <property type="term" value="F:zinc ion binding"/>
    <property type="evidence" value="ECO:0007669"/>
    <property type="project" value="InterPro"/>
</dbReference>
<organism evidence="15 16">
    <name type="scientific">Bicyclus anynana</name>
    <name type="common">Squinting bush brown butterfly</name>
    <dbReference type="NCBI Taxonomy" id="110368"/>
    <lineage>
        <taxon>Eukaryota</taxon>
        <taxon>Metazoa</taxon>
        <taxon>Ecdysozoa</taxon>
        <taxon>Arthropoda</taxon>
        <taxon>Hexapoda</taxon>
        <taxon>Insecta</taxon>
        <taxon>Pterygota</taxon>
        <taxon>Neoptera</taxon>
        <taxon>Endopterygota</taxon>
        <taxon>Lepidoptera</taxon>
        <taxon>Glossata</taxon>
        <taxon>Ditrysia</taxon>
        <taxon>Papilionoidea</taxon>
        <taxon>Nymphalidae</taxon>
        <taxon>Satyrinae</taxon>
        <taxon>Satyrini</taxon>
        <taxon>Mycalesina</taxon>
        <taxon>Bicyclus</taxon>
    </lineage>
</organism>
<dbReference type="PROSITE" id="PS51257">
    <property type="entry name" value="PROKAR_LIPOPROTEIN"/>
    <property type="match status" value="1"/>
</dbReference>
<evidence type="ECO:0000256" key="8">
    <source>
        <dbReference type="ARBA" id="ARBA00022833"/>
    </source>
</evidence>
<dbReference type="AlphaFoldDB" id="A0A6J1NVK3"/>
<evidence type="ECO:0000256" key="13">
    <source>
        <dbReference type="SAM" id="SignalP"/>
    </source>
</evidence>
<dbReference type="PRINTS" id="PR00765">
    <property type="entry name" value="CRBOXYPTASEA"/>
</dbReference>
<dbReference type="GeneID" id="112055012"/>
<feature type="active site" description="Proton donor/acceptor" evidence="11">
    <location>
        <position position="394"/>
    </location>
</feature>
<keyword evidence="12" id="KW-0812">Transmembrane</keyword>
<keyword evidence="5" id="KW-0479">Metal-binding</keyword>
<dbReference type="KEGG" id="bany:112055012"/>
<evidence type="ECO:0000256" key="11">
    <source>
        <dbReference type="PROSITE-ProRule" id="PRU01379"/>
    </source>
</evidence>
<dbReference type="CDD" id="cd03860">
    <property type="entry name" value="M14_CP_A-B_like"/>
    <property type="match status" value="1"/>
</dbReference>
<keyword evidence="9" id="KW-0482">Metalloprotease</keyword>
<dbReference type="InterPro" id="IPR003146">
    <property type="entry name" value="M14A_act_pep"/>
</dbReference>
<accession>A0A6J1NVK3</accession>
<gene>
    <name evidence="16" type="primary">LOC112055012</name>
</gene>
<dbReference type="SMART" id="SM00631">
    <property type="entry name" value="Zn_pept"/>
    <property type="match status" value="1"/>
</dbReference>
<proteinExistence type="inferred from homology"/>
<dbReference type="GO" id="GO:0006508">
    <property type="term" value="P:proteolysis"/>
    <property type="evidence" value="ECO:0007669"/>
    <property type="project" value="UniProtKB-KW"/>
</dbReference>
<evidence type="ECO:0000256" key="7">
    <source>
        <dbReference type="ARBA" id="ARBA00022801"/>
    </source>
</evidence>
<sequence>MILKIIILALIFSTSCEAYKSYENYRVYKIIPKTKEHVDILTDLRKGEYYFWSDVIKIASDVRIMVPPDKVAVFVKYTTSVGLEPVLTISNVQELIRAQLEPSKNTKSSFLGSFDWDGYHKLEDINAWLDELQKNYPGIVTTVDIGQSNEGRTIKGVIIDFKAGTRGDKPLTGMIEGGIHAREWISPATVTWIIKEFLTSQEPEVKSMAETFVWHIFPVINPDGYSYTFTENRLWRKNRNLLYNPNCTGDWDLGNGIDLNRNYDFLWGTIAATTHACDEIYAGPSPASEPETKAIVDYVLNLKETSNFMYYLAFHSYSQMILVPYSHLYGTDVFELENYSDIFEISYLGAQKLKQKYGTEYRVGTSADILYAVSGASFDWVKSVGNASIAALFELRDKGDFGFLLPSSQIIPNNEEIMDCLVEMDKRAREFGYYSSSVSVYYSVIPLIINLLLLVICQ</sequence>
<dbReference type="GO" id="GO:0004181">
    <property type="term" value="F:metallocarboxypeptidase activity"/>
    <property type="evidence" value="ECO:0007669"/>
    <property type="project" value="InterPro"/>
</dbReference>
<dbReference type="Pfam" id="PF00246">
    <property type="entry name" value="Peptidase_M14"/>
    <property type="match status" value="1"/>
</dbReference>
<dbReference type="PANTHER" id="PTHR11705">
    <property type="entry name" value="PROTEASE FAMILY M14 CARBOXYPEPTIDASE A,B"/>
    <property type="match status" value="1"/>
</dbReference>
<dbReference type="RefSeq" id="XP_023950749.2">
    <property type="nucleotide sequence ID" value="XM_024094981.2"/>
</dbReference>
<evidence type="ECO:0000256" key="5">
    <source>
        <dbReference type="ARBA" id="ARBA00022723"/>
    </source>
</evidence>
<comment type="cofactor">
    <cofactor evidence="1">
        <name>Zn(2+)</name>
        <dbReference type="ChEBI" id="CHEBI:29105"/>
    </cofactor>
</comment>
<dbReference type="PANTHER" id="PTHR11705:SF153">
    <property type="entry name" value="ZINC CARBOXYPEPTIDASE A 1-LIKE PROTEIN"/>
    <property type="match status" value="1"/>
</dbReference>